<feature type="transmembrane region" description="Helical" evidence="1">
    <location>
        <begin position="60"/>
        <end position="84"/>
    </location>
</feature>
<evidence type="ECO:0000256" key="1">
    <source>
        <dbReference type="SAM" id="Phobius"/>
    </source>
</evidence>
<dbReference type="Pfam" id="PF16933">
    <property type="entry name" value="PelG"/>
    <property type="match status" value="1"/>
</dbReference>
<gene>
    <name evidence="2" type="ORF">SAMN02745213_02148</name>
</gene>
<feature type="transmembrane region" description="Helical" evidence="1">
    <location>
        <begin position="420"/>
        <end position="440"/>
    </location>
</feature>
<feature type="transmembrane region" description="Helical" evidence="1">
    <location>
        <begin position="161"/>
        <end position="181"/>
    </location>
</feature>
<feature type="transmembrane region" description="Helical" evidence="1">
    <location>
        <begin position="330"/>
        <end position="349"/>
    </location>
</feature>
<keyword evidence="1" id="KW-0472">Membrane</keyword>
<feature type="transmembrane region" description="Helical" evidence="1">
    <location>
        <begin position="395"/>
        <end position="414"/>
    </location>
</feature>
<dbReference type="RefSeq" id="WP_078929453.1">
    <property type="nucleotide sequence ID" value="NZ_FUXX01000054.1"/>
</dbReference>
<reference evidence="3" key="1">
    <citation type="submission" date="2017-02" db="EMBL/GenBank/DDBJ databases">
        <authorList>
            <person name="Varghese N."/>
            <person name="Submissions S."/>
        </authorList>
    </citation>
    <scope>NUCLEOTIDE SEQUENCE [LARGE SCALE GENOMIC DNA]</scope>
    <source>
        <strain evidence="3">DSM 3072</strain>
    </source>
</reference>
<keyword evidence="3" id="KW-1185">Reference proteome</keyword>
<keyword evidence="1" id="KW-1133">Transmembrane helix</keyword>
<feature type="transmembrane region" description="Helical" evidence="1">
    <location>
        <begin position="187"/>
        <end position="209"/>
    </location>
</feature>
<sequence length="458" mass="51897">MAGIGFELRKILKRDSLTSVIQAYGIASIVSSGPWVLSIMALMIIGIISVDVVYPSVLIIQFLISVTYMMAGSLILSGFFQILFSRFVADCEFRGEDNRIIPNLFGAMLFLTAVSGVVGFFLLTLLPSIDFSVRICMLASFVLLTNQWIVIIFLSGMKEYYRIVITMFLGYGLMVFLAWTLPPFGLLGLEFVFCVSQAVLTFAFLLQVVRSMPGFAFIRFDFLNPHKVYASLIFCGLFYNLGVWADKFVFWFRNETSYAQIDVMRASYIYDLPIFLAYLAVVPGMAVFIMRIETDFTENCFKFYNSVREGGSLNTITLFKEQMIDSCRSCLYKIFKVQGITLALLLVFAKDILSAFGIDLVYLNLFYIDLVGVSLQVLVMSLLNVMYYLDKRYGALILTAIMVASNFLFSYISIDLGPVYYGYGFAFSMLLCTVVGLFLVDRQFSDLEYETFMLQKTL</sequence>
<feature type="transmembrane region" description="Helical" evidence="1">
    <location>
        <begin position="104"/>
        <end position="125"/>
    </location>
</feature>
<protein>
    <submittedName>
        <fullName evidence="2">Uncharacterized membrane protein</fullName>
    </submittedName>
</protein>
<dbReference type="Proteomes" id="UP000242432">
    <property type="component" value="Unassembled WGS sequence"/>
</dbReference>
<feature type="transmembrane region" description="Helical" evidence="1">
    <location>
        <begin position="21"/>
        <end position="48"/>
    </location>
</feature>
<accession>A0A1T4VVJ8</accession>
<feature type="transmembrane region" description="Helical" evidence="1">
    <location>
        <begin position="272"/>
        <end position="292"/>
    </location>
</feature>
<feature type="transmembrane region" description="Helical" evidence="1">
    <location>
        <begin position="131"/>
        <end position="154"/>
    </location>
</feature>
<dbReference type="AlphaFoldDB" id="A0A1T4VVJ8"/>
<dbReference type="EMBL" id="FUXX01000054">
    <property type="protein sequence ID" value="SKA69013.1"/>
    <property type="molecule type" value="Genomic_DNA"/>
</dbReference>
<evidence type="ECO:0000313" key="3">
    <source>
        <dbReference type="Proteomes" id="UP000242432"/>
    </source>
</evidence>
<evidence type="ECO:0000313" key="2">
    <source>
        <dbReference type="EMBL" id="SKA69013.1"/>
    </source>
</evidence>
<proteinExistence type="predicted"/>
<feature type="transmembrane region" description="Helical" evidence="1">
    <location>
        <begin position="361"/>
        <end position="383"/>
    </location>
</feature>
<name>A0A1T4VVJ8_9GAMM</name>
<keyword evidence="1" id="KW-0812">Transmembrane</keyword>
<dbReference type="STRING" id="83771.SAMN02910357_00786"/>
<organism evidence="2 3">
    <name type="scientific">Succinivibrio dextrinosolvens DSM 3072</name>
    <dbReference type="NCBI Taxonomy" id="1123324"/>
    <lineage>
        <taxon>Bacteria</taxon>
        <taxon>Pseudomonadati</taxon>
        <taxon>Pseudomonadota</taxon>
        <taxon>Gammaproteobacteria</taxon>
        <taxon>Aeromonadales</taxon>
        <taxon>Succinivibrionaceae</taxon>
        <taxon>Succinivibrio</taxon>
    </lineage>
</organism>
<dbReference type="InterPro" id="IPR031617">
    <property type="entry name" value="PelG"/>
</dbReference>
<feature type="transmembrane region" description="Helical" evidence="1">
    <location>
        <begin position="229"/>
        <end position="252"/>
    </location>
</feature>